<keyword evidence="2" id="KW-0472">Membrane</keyword>
<evidence type="ECO:0000256" key="1">
    <source>
        <dbReference type="ARBA" id="ARBA00022448"/>
    </source>
</evidence>
<reference evidence="3" key="1">
    <citation type="submission" date="2019-02" db="EMBL/GenBank/DDBJ databases">
        <authorList>
            <person name="Gruber-Vodicka R. H."/>
            <person name="Seah K. B. B."/>
        </authorList>
    </citation>
    <scope>NUCLEOTIDE SEQUENCE</scope>
    <source>
        <strain evidence="3">BECK_M6</strain>
    </source>
</reference>
<evidence type="ECO:0000313" key="3">
    <source>
        <dbReference type="EMBL" id="VFJ91743.1"/>
    </source>
</evidence>
<feature type="transmembrane region" description="Helical" evidence="2">
    <location>
        <begin position="123"/>
        <end position="143"/>
    </location>
</feature>
<dbReference type="GO" id="GO:0015297">
    <property type="term" value="F:antiporter activity"/>
    <property type="evidence" value="ECO:0007669"/>
    <property type="project" value="InterPro"/>
</dbReference>
<keyword evidence="1" id="KW-0813">Transport</keyword>
<dbReference type="InterPro" id="IPR050222">
    <property type="entry name" value="MATE_MdtK"/>
</dbReference>
<dbReference type="GO" id="GO:0042910">
    <property type="term" value="F:xenobiotic transmembrane transporter activity"/>
    <property type="evidence" value="ECO:0007669"/>
    <property type="project" value="InterPro"/>
</dbReference>
<keyword evidence="2" id="KW-0812">Transmembrane</keyword>
<gene>
    <name evidence="3" type="ORF">BECKLFY1418A_GA0070994_10183</name>
</gene>
<dbReference type="InterPro" id="IPR002528">
    <property type="entry name" value="MATE_fam"/>
</dbReference>
<feature type="transmembrane region" description="Helical" evidence="2">
    <location>
        <begin position="192"/>
        <end position="210"/>
    </location>
</feature>
<proteinExistence type="predicted"/>
<name>A0A450UGU1_9GAMM</name>
<feature type="transmembrane region" description="Helical" evidence="2">
    <location>
        <begin position="91"/>
        <end position="117"/>
    </location>
</feature>
<dbReference type="Pfam" id="PF01554">
    <property type="entry name" value="MatE"/>
    <property type="match status" value="1"/>
</dbReference>
<protein>
    <submittedName>
        <fullName evidence="3">MatE protein</fullName>
    </submittedName>
</protein>
<dbReference type="PANTHER" id="PTHR43298">
    <property type="entry name" value="MULTIDRUG RESISTANCE PROTEIN NORM-RELATED"/>
    <property type="match status" value="1"/>
</dbReference>
<dbReference type="GO" id="GO:0005886">
    <property type="term" value="C:plasma membrane"/>
    <property type="evidence" value="ECO:0007669"/>
    <property type="project" value="TreeGrafter"/>
</dbReference>
<dbReference type="AlphaFoldDB" id="A0A450UGU1"/>
<accession>A0A450UGU1</accession>
<dbReference type="EMBL" id="CAADFH010000018">
    <property type="protein sequence ID" value="VFJ91743.1"/>
    <property type="molecule type" value="Genomic_DNA"/>
</dbReference>
<organism evidence="3">
    <name type="scientific">Candidatus Kentrum sp. LFY</name>
    <dbReference type="NCBI Taxonomy" id="2126342"/>
    <lineage>
        <taxon>Bacteria</taxon>
        <taxon>Pseudomonadati</taxon>
        <taxon>Pseudomonadota</taxon>
        <taxon>Gammaproteobacteria</taxon>
        <taxon>Candidatus Kentrum</taxon>
    </lineage>
</organism>
<keyword evidence="2" id="KW-1133">Transmembrane helix</keyword>
<evidence type="ECO:0000256" key="2">
    <source>
        <dbReference type="SAM" id="Phobius"/>
    </source>
</evidence>
<dbReference type="PANTHER" id="PTHR43298:SF2">
    <property type="entry name" value="FMN_FAD EXPORTER YEEO-RELATED"/>
    <property type="match status" value="1"/>
</dbReference>
<sequence length="232" mass="24719">MAHHSADFPPGLWPKGLEQIAQNGLFATIALLVGWRLGVEAIASHTIALQVYSVANVVISWAIASAVTTRAGIASGADDYTQIWRILNSGLLVCFFFLLPFAAFLKVFSPWVVILFLGSEPKAQALLPIASPLLVVVASFILADGLRVIAGQALNGLSDMKMPALMMGLGHWGIGFSSALVFGLAMGQGILGFWWGSTMGVVAVGMIYLARFRWMVEYLSAGAPGNGRRVGR</sequence>
<feature type="transmembrane region" description="Helical" evidence="2">
    <location>
        <begin position="20"/>
        <end position="39"/>
    </location>
</feature>
<feature type="transmembrane region" description="Helical" evidence="2">
    <location>
        <begin position="164"/>
        <end position="186"/>
    </location>
</feature>